<feature type="region of interest" description="Disordered" evidence="3">
    <location>
        <begin position="33"/>
        <end position="59"/>
    </location>
</feature>
<name>A0AAV4B0H9_9GAST</name>
<evidence type="ECO:0000256" key="1">
    <source>
        <dbReference type="ARBA" id="ARBA00004496"/>
    </source>
</evidence>
<evidence type="ECO:0000256" key="2">
    <source>
        <dbReference type="ARBA" id="ARBA00022490"/>
    </source>
</evidence>
<comment type="caution">
    <text evidence="4">The sequence shown here is derived from an EMBL/GenBank/DDBJ whole genome shotgun (WGS) entry which is preliminary data.</text>
</comment>
<dbReference type="SUPFAM" id="SSF53474">
    <property type="entry name" value="alpha/beta-Hydrolases"/>
    <property type="match status" value="1"/>
</dbReference>
<comment type="subcellular location">
    <subcellularLocation>
        <location evidence="1">Cytoplasm</location>
    </subcellularLocation>
</comment>
<gene>
    <name evidence="4" type="ORF">PoB_003874300</name>
</gene>
<organism evidence="4 5">
    <name type="scientific">Plakobranchus ocellatus</name>
    <dbReference type="NCBI Taxonomy" id="259542"/>
    <lineage>
        <taxon>Eukaryota</taxon>
        <taxon>Metazoa</taxon>
        <taxon>Spiralia</taxon>
        <taxon>Lophotrochozoa</taxon>
        <taxon>Mollusca</taxon>
        <taxon>Gastropoda</taxon>
        <taxon>Heterobranchia</taxon>
        <taxon>Euthyneura</taxon>
        <taxon>Panpulmonata</taxon>
        <taxon>Sacoglossa</taxon>
        <taxon>Placobranchoidea</taxon>
        <taxon>Plakobranchidae</taxon>
        <taxon>Plakobranchus</taxon>
    </lineage>
</organism>
<dbReference type="Gene3D" id="3.40.50.1820">
    <property type="entry name" value="alpha/beta hydrolase"/>
    <property type="match status" value="2"/>
</dbReference>
<dbReference type="EMBL" id="BLXT01004391">
    <property type="protein sequence ID" value="GFO12238.1"/>
    <property type="molecule type" value="Genomic_DNA"/>
</dbReference>
<dbReference type="Proteomes" id="UP000735302">
    <property type="component" value="Unassembled WGS sequence"/>
</dbReference>
<dbReference type="AlphaFoldDB" id="A0AAV4B0H9"/>
<evidence type="ECO:0000313" key="4">
    <source>
        <dbReference type="EMBL" id="GFO12238.1"/>
    </source>
</evidence>
<reference evidence="4 5" key="1">
    <citation type="journal article" date="2021" name="Elife">
        <title>Chloroplast acquisition without the gene transfer in kleptoplastic sea slugs, Plakobranchus ocellatus.</title>
        <authorList>
            <person name="Maeda T."/>
            <person name="Takahashi S."/>
            <person name="Yoshida T."/>
            <person name="Shimamura S."/>
            <person name="Takaki Y."/>
            <person name="Nagai Y."/>
            <person name="Toyoda A."/>
            <person name="Suzuki Y."/>
            <person name="Arimoto A."/>
            <person name="Ishii H."/>
            <person name="Satoh N."/>
            <person name="Nishiyama T."/>
            <person name="Hasebe M."/>
            <person name="Maruyama T."/>
            <person name="Minagawa J."/>
            <person name="Obokata J."/>
            <person name="Shigenobu S."/>
        </authorList>
    </citation>
    <scope>NUCLEOTIDE SEQUENCE [LARGE SCALE GENOMIC DNA]</scope>
</reference>
<accession>A0AAV4B0H9</accession>
<sequence length="342" mass="38291">MFMENSKIKKLNMHIFYPQLLSHYPEGSLQGSLSFEKATSTNEPRASPQQSDLRLSGPPSSTALVAGARIYDRQVLADFRAVSLSTGPPPIPYNTMKDLNKARDESIVSRRMANTEESLPALCQPSDLEKKVEKIEVALKDKTVSVHVVQTSPRQADASISLDVLFLHGGKYSSQDWLDIQSLDHVATWGYRAVAIDLPETGALRKWGGNVLYGCTSGYSSEDPAKKVSIFKFPDDPEQCRQYSLPFLFSEPKTSRERAVGYVPITPVSTQEFREHYPDSQLPTLIVYGTKDPEWNTPVNDFKLLPVHELAPIEDAGHACYLDQPDQFHKALCRFLKKLSCK</sequence>
<dbReference type="InterPro" id="IPR029058">
    <property type="entry name" value="AB_hydrolase_fold"/>
</dbReference>
<dbReference type="GO" id="GO:0005737">
    <property type="term" value="C:cytoplasm"/>
    <property type="evidence" value="ECO:0007669"/>
    <property type="project" value="UniProtKB-SubCell"/>
</dbReference>
<keyword evidence="2" id="KW-0963">Cytoplasm</keyword>
<dbReference type="PANTHER" id="PTHR46197:SF3">
    <property type="entry name" value="AB HYDROLASE-1 DOMAIN-CONTAINING PROTEIN"/>
    <property type="match status" value="1"/>
</dbReference>
<keyword evidence="5" id="KW-1185">Reference proteome</keyword>
<dbReference type="PANTHER" id="PTHR46197">
    <property type="entry name" value="PROTEIN ABHD14B-LIKE"/>
    <property type="match status" value="1"/>
</dbReference>
<protein>
    <submittedName>
        <fullName evidence="4">Abhydrolase domain containing 14b</fullName>
    </submittedName>
</protein>
<proteinExistence type="predicted"/>
<evidence type="ECO:0000313" key="5">
    <source>
        <dbReference type="Proteomes" id="UP000735302"/>
    </source>
</evidence>
<evidence type="ECO:0000256" key="3">
    <source>
        <dbReference type="SAM" id="MobiDB-lite"/>
    </source>
</evidence>